<gene>
    <name evidence="2" type="ORF">BU26DRAFT_566255</name>
</gene>
<name>A0A6A6IAI8_9PLEO</name>
<accession>A0A6A6IAI8</accession>
<evidence type="ECO:0000313" key="3">
    <source>
        <dbReference type="Proteomes" id="UP000800094"/>
    </source>
</evidence>
<protein>
    <submittedName>
        <fullName evidence="2">Uncharacterized protein</fullName>
    </submittedName>
</protein>
<feature type="compositionally biased region" description="Basic and acidic residues" evidence="1">
    <location>
        <begin position="87"/>
        <end position="120"/>
    </location>
</feature>
<feature type="region of interest" description="Disordered" evidence="1">
    <location>
        <begin position="46"/>
        <end position="67"/>
    </location>
</feature>
<feature type="region of interest" description="Disordered" evidence="1">
    <location>
        <begin position="83"/>
        <end position="120"/>
    </location>
</feature>
<dbReference type="AlphaFoldDB" id="A0A6A6IAI8"/>
<organism evidence="2 3">
    <name type="scientific">Trematosphaeria pertusa</name>
    <dbReference type="NCBI Taxonomy" id="390896"/>
    <lineage>
        <taxon>Eukaryota</taxon>
        <taxon>Fungi</taxon>
        <taxon>Dikarya</taxon>
        <taxon>Ascomycota</taxon>
        <taxon>Pezizomycotina</taxon>
        <taxon>Dothideomycetes</taxon>
        <taxon>Pleosporomycetidae</taxon>
        <taxon>Pleosporales</taxon>
        <taxon>Massarineae</taxon>
        <taxon>Trematosphaeriaceae</taxon>
        <taxon>Trematosphaeria</taxon>
    </lineage>
</organism>
<dbReference type="GeneID" id="54586826"/>
<feature type="compositionally biased region" description="Basic and acidic residues" evidence="1">
    <location>
        <begin position="53"/>
        <end position="67"/>
    </location>
</feature>
<sequence length="244" mass="28117">MALYYPGVGPPWFTAPNAVYEVIVNLETMNIDTLQYDWEDEVAEAAPPVAPEVPEKSDDGNGSEPKKEHKILAILQSHLLAKHRERKATPEAAERSTTLRREEEALKTMERERHEGARREEDAIRREPIGNIRNTVLQLAPRASKMHIRCAKEDGWWCARVWEEDRAHELFPKTVKVGFGVDWVFRGRHYEVWLYAEEDDGGVVYFDLTDQEKRPQTVTEALEDVLGRIRRLDARQGVARGFLT</sequence>
<dbReference type="RefSeq" id="XP_033682273.1">
    <property type="nucleotide sequence ID" value="XM_033833496.1"/>
</dbReference>
<dbReference type="EMBL" id="ML987197">
    <property type="protein sequence ID" value="KAF2247269.1"/>
    <property type="molecule type" value="Genomic_DNA"/>
</dbReference>
<proteinExistence type="predicted"/>
<keyword evidence="3" id="KW-1185">Reference proteome</keyword>
<reference evidence="2" key="1">
    <citation type="journal article" date="2020" name="Stud. Mycol.">
        <title>101 Dothideomycetes genomes: a test case for predicting lifestyles and emergence of pathogens.</title>
        <authorList>
            <person name="Haridas S."/>
            <person name="Albert R."/>
            <person name="Binder M."/>
            <person name="Bloem J."/>
            <person name="Labutti K."/>
            <person name="Salamov A."/>
            <person name="Andreopoulos B."/>
            <person name="Baker S."/>
            <person name="Barry K."/>
            <person name="Bills G."/>
            <person name="Bluhm B."/>
            <person name="Cannon C."/>
            <person name="Castanera R."/>
            <person name="Culley D."/>
            <person name="Daum C."/>
            <person name="Ezra D."/>
            <person name="Gonzalez J."/>
            <person name="Henrissat B."/>
            <person name="Kuo A."/>
            <person name="Liang C."/>
            <person name="Lipzen A."/>
            <person name="Lutzoni F."/>
            <person name="Magnuson J."/>
            <person name="Mondo S."/>
            <person name="Nolan M."/>
            <person name="Ohm R."/>
            <person name="Pangilinan J."/>
            <person name="Park H.-J."/>
            <person name="Ramirez L."/>
            <person name="Alfaro M."/>
            <person name="Sun H."/>
            <person name="Tritt A."/>
            <person name="Yoshinaga Y."/>
            <person name="Zwiers L.-H."/>
            <person name="Turgeon B."/>
            <person name="Goodwin S."/>
            <person name="Spatafora J."/>
            <person name="Crous P."/>
            <person name="Grigoriev I."/>
        </authorList>
    </citation>
    <scope>NUCLEOTIDE SEQUENCE</scope>
    <source>
        <strain evidence="2">CBS 122368</strain>
    </source>
</reference>
<dbReference type="Proteomes" id="UP000800094">
    <property type="component" value="Unassembled WGS sequence"/>
</dbReference>
<evidence type="ECO:0000256" key="1">
    <source>
        <dbReference type="SAM" id="MobiDB-lite"/>
    </source>
</evidence>
<evidence type="ECO:0000313" key="2">
    <source>
        <dbReference type="EMBL" id="KAF2247269.1"/>
    </source>
</evidence>